<keyword evidence="3" id="KW-1185">Reference proteome</keyword>
<feature type="compositionally biased region" description="Pro residues" evidence="1">
    <location>
        <begin position="8"/>
        <end position="20"/>
    </location>
</feature>
<evidence type="ECO:0000313" key="2">
    <source>
        <dbReference type="EMBL" id="RVU14529.1"/>
    </source>
</evidence>
<reference evidence="2 3" key="1">
    <citation type="submission" date="2019-01" db="EMBL/GenBank/DDBJ databases">
        <authorList>
            <person name="Chen W.-M."/>
        </authorList>
    </citation>
    <scope>NUCLEOTIDE SEQUENCE [LARGE SCALE GENOMIC DNA]</scope>
    <source>
        <strain evidence="2 3">TER-1</strain>
    </source>
</reference>
<dbReference type="OrthoDB" id="8454620at2"/>
<name>A0A437NWY6_9HYPH</name>
<accession>A0A437NWY6</accession>
<evidence type="ECO:0008006" key="4">
    <source>
        <dbReference type="Google" id="ProtNLM"/>
    </source>
</evidence>
<feature type="region of interest" description="Disordered" evidence="1">
    <location>
        <begin position="1"/>
        <end position="20"/>
    </location>
</feature>
<dbReference type="EMBL" id="SACP01000029">
    <property type="protein sequence ID" value="RVU14529.1"/>
    <property type="molecule type" value="Genomic_DNA"/>
</dbReference>
<dbReference type="Proteomes" id="UP000286997">
    <property type="component" value="Unassembled WGS sequence"/>
</dbReference>
<evidence type="ECO:0000313" key="3">
    <source>
        <dbReference type="Proteomes" id="UP000286997"/>
    </source>
</evidence>
<protein>
    <recommendedName>
        <fullName evidence="4">RAG2 PHD domain containing protein</fullName>
    </recommendedName>
</protein>
<organism evidence="2 3">
    <name type="scientific">Methylobacterium oryzihabitans</name>
    <dbReference type="NCBI Taxonomy" id="2499852"/>
    <lineage>
        <taxon>Bacteria</taxon>
        <taxon>Pseudomonadati</taxon>
        <taxon>Pseudomonadota</taxon>
        <taxon>Alphaproteobacteria</taxon>
        <taxon>Hyphomicrobiales</taxon>
        <taxon>Methylobacteriaceae</taxon>
        <taxon>Methylobacterium</taxon>
    </lineage>
</organism>
<dbReference type="RefSeq" id="WP_127733142.1">
    <property type="nucleotide sequence ID" value="NZ_SACP01000029.1"/>
</dbReference>
<sequence length="77" mass="8020">MPALLPAAPHPIPRPASPPPRFLVGRDPAGHWVAVEAQGRAGGLFRTCRDALHYAAGETGHQLGAVVLTGDPVALRL</sequence>
<gene>
    <name evidence="2" type="ORF">EOE48_22580</name>
</gene>
<evidence type="ECO:0000256" key="1">
    <source>
        <dbReference type="SAM" id="MobiDB-lite"/>
    </source>
</evidence>
<dbReference type="AlphaFoldDB" id="A0A437NWY6"/>
<proteinExistence type="predicted"/>
<comment type="caution">
    <text evidence="2">The sequence shown here is derived from an EMBL/GenBank/DDBJ whole genome shotgun (WGS) entry which is preliminary data.</text>
</comment>